<proteinExistence type="predicted"/>
<evidence type="ECO:0000313" key="4">
    <source>
        <dbReference type="Proteomes" id="UP000324611"/>
    </source>
</evidence>
<dbReference type="EMBL" id="VUOC01000001">
    <property type="protein sequence ID" value="KAA2244765.1"/>
    <property type="molecule type" value="Genomic_DNA"/>
</dbReference>
<comment type="caution">
    <text evidence="3">The sequence shown here is derived from an EMBL/GenBank/DDBJ whole genome shotgun (WGS) entry which is preliminary data.</text>
</comment>
<dbReference type="InterPro" id="IPR036249">
    <property type="entry name" value="Thioredoxin-like_sf"/>
</dbReference>
<accession>A0A5B2W0A6</accession>
<evidence type="ECO:0000313" key="3">
    <source>
        <dbReference type="EMBL" id="KAA2244765.1"/>
    </source>
</evidence>
<dbReference type="Gene3D" id="3.40.30.10">
    <property type="entry name" value="Glutaredoxin"/>
    <property type="match status" value="1"/>
</dbReference>
<evidence type="ECO:0000259" key="2">
    <source>
        <dbReference type="Pfam" id="PF13098"/>
    </source>
</evidence>
<sequence length="185" mass="21052">MHHILPKGHVQYRGGPHIRGLLLLLLALFSSFPAAAQVRYTTFEKLDSAMQTAPRKTFVLIRTSWCAYCNMMEHTTLQNKPVVQLLNNCFYSISLDAEQKREIHFKGKVYAFQPRGNNSGQNQLANVLMKGDAVIYPSIVLLDEHYRIIFRTSGYIDSKQLLHLLQRACAGEKDISRQKGTDSLD</sequence>
<feature type="chain" id="PRO_5023095487" evidence="1">
    <location>
        <begin position="37"/>
        <end position="185"/>
    </location>
</feature>
<organism evidence="3 4">
    <name type="scientific">Chitinophaga agrisoli</name>
    <dbReference type="NCBI Taxonomy" id="2607653"/>
    <lineage>
        <taxon>Bacteria</taxon>
        <taxon>Pseudomonadati</taxon>
        <taxon>Bacteroidota</taxon>
        <taxon>Chitinophagia</taxon>
        <taxon>Chitinophagales</taxon>
        <taxon>Chitinophagaceae</taxon>
        <taxon>Chitinophaga</taxon>
    </lineage>
</organism>
<keyword evidence="1" id="KW-0732">Signal</keyword>
<feature type="signal peptide" evidence="1">
    <location>
        <begin position="1"/>
        <end position="36"/>
    </location>
</feature>
<dbReference type="Proteomes" id="UP000324611">
    <property type="component" value="Unassembled WGS sequence"/>
</dbReference>
<protein>
    <submittedName>
        <fullName evidence="3">Thioredoxin family protein</fullName>
    </submittedName>
</protein>
<evidence type="ECO:0000256" key="1">
    <source>
        <dbReference type="SAM" id="SignalP"/>
    </source>
</evidence>
<reference evidence="3 4" key="2">
    <citation type="submission" date="2019-09" db="EMBL/GenBank/DDBJ databases">
        <authorList>
            <person name="Jin C."/>
        </authorList>
    </citation>
    <scope>NUCLEOTIDE SEQUENCE [LARGE SCALE GENOMIC DNA]</scope>
    <source>
        <strain evidence="3 4">BN140078</strain>
    </source>
</reference>
<dbReference type="Pfam" id="PF13098">
    <property type="entry name" value="Thioredoxin_2"/>
    <property type="match status" value="1"/>
</dbReference>
<name>A0A5B2W0A6_9BACT</name>
<keyword evidence="4" id="KW-1185">Reference proteome</keyword>
<reference evidence="3 4" key="1">
    <citation type="submission" date="2019-09" db="EMBL/GenBank/DDBJ databases">
        <title>Chitinophaga ginsengihumi sp. nov., isolated from soil of ginseng rhizosphere.</title>
        <authorList>
            <person name="Lee J."/>
        </authorList>
    </citation>
    <scope>NUCLEOTIDE SEQUENCE [LARGE SCALE GENOMIC DNA]</scope>
    <source>
        <strain evidence="3 4">BN140078</strain>
    </source>
</reference>
<dbReference type="SUPFAM" id="SSF52833">
    <property type="entry name" value="Thioredoxin-like"/>
    <property type="match status" value="1"/>
</dbReference>
<dbReference type="AlphaFoldDB" id="A0A5B2W0A6"/>
<gene>
    <name evidence="3" type="ORF">F0L74_01975</name>
</gene>
<dbReference type="InterPro" id="IPR012336">
    <property type="entry name" value="Thioredoxin-like_fold"/>
</dbReference>
<feature type="domain" description="Thioredoxin-like fold" evidence="2">
    <location>
        <begin position="55"/>
        <end position="165"/>
    </location>
</feature>
<dbReference type="RefSeq" id="WP_149836162.1">
    <property type="nucleotide sequence ID" value="NZ_VUOC01000001.1"/>
</dbReference>